<gene>
    <name evidence="6" type="ORF">DFR52_102375</name>
</gene>
<organism evidence="6 7">
    <name type="scientific">Hoeflea marina</name>
    <dbReference type="NCBI Taxonomy" id="274592"/>
    <lineage>
        <taxon>Bacteria</taxon>
        <taxon>Pseudomonadati</taxon>
        <taxon>Pseudomonadota</taxon>
        <taxon>Alphaproteobacteria</taxon>
        <taxon>Hyphomicrobiales</taxon>
        <taxon>Rhizobiaceae</taxon>
        <taxon>Hoeflea</taxon>
    </lineage>
</organism>
<dbReference type="RefSeq" id="WP_110031486.1">
    <property type="nucleotide sequence ID" value="NZ_QGTR01000002.1"/>
</dbReference>
<dbReference type="FunFam" id="3.30.70.270:FF:000001">
    <property type="entry name" value="Diguanylate cyclase domain protein"/>
    <property type="match status" value="1"/>
</dbReference>
<dbReference type="PROSITE" id="PS50110">
    <property type="entry name" value="RESPONSE_REGULATORY"/>
    <property type="match status" value="1"/>
</dbReference>
<dbReference type="EMBL" id="QGTR01000002">
    <property type="protein sequence ID" value="PWW01711.1"/>
    <property type="molecule type" value="Genomic_DNA"/>
</dbReference>
<name>A0A317PN81_9HYPH</name>
<dbReference type="GO" id="GO:0052621">
    <property type="term" value="F:diguanylate cyclase activity"/>
    <property type="evidence" value="ECO:0007669"/>
    <property type="project" value="UniProtKB-EC"/>
</dbReference>
<dbReference type="PANTHER" id="PTHR45138">
    <property type="entry name" value="REGULATORY COMPONENTS OF SENSORY TRANSDUCTION SYSTEM"/>
    <property type="match status" value="1"/>
</dbReference>
<comment type="caution">
    <text evidence="6">The sequence shown here is derived from an EMBL/GenBank/DDBJ whole genome shotgun (WGS) entry which is preliminary data.</text>
</comment>
<dbReference type="Proteomes" id="UP000246352">
    <property type="component" value="Unassembled WGS sequence"/>
</dbReference>
<dbReference type="Gene3D" id="3.40.50.2300">
    <property type="match status" value="1"/>
</dbReference>
<evidence type="ECO:0000256" key="1">
    <source>
        <dbReference type="ARBA" id="ARBA00012528"/>
    </source>
</evidence>
<evidence type="ECO:0000256" key="3">
    <source>
        <dbReference type="PROSITE-ProRule" id="PRU00169"/>
    </source>
</evidence>
<dbReference type="SUPFAM" id="SSF55073">
    <property type="entry name" value="Nucleotide cyclase"/>
    <property type="match status" value="1"/>
</dbReference>
<dbReference type="AlphaFoldDB" id="A0A317PN81"/>
<proteinExistence type="predicted"/>
<dbReference type="InterPro" id="IPR043128">
    <property type="entry name" value="Rev_trsase/Diguanyl_cyclase"/>
</dbReference>
<keyword evidence="3" id="KW-0597">Phosphoprotein</keyword>
<feature type="modified residue" description="4-aspartylphosphate" evidence="3">
    <location>
        <position position="196"/>
    </location>
</feature>
<evidence type="ECO:0000313" key="7">
    <source>
        <dbReference type="Proteomes" id="UP000246352"/>
    </source>
</evidence>
<dbReference type="GO" id="GO:0005886">
    <property type="term" value="C:plasma membrane"/>
    <property type="evidence" value="ECO:0007669"/>
    <property type="project" value="TreeGrafter"/>
</dbReference>
<accession>A0A317PN81</accession>
<protein>
    <recommendedName>
        <fullName evidence="1">diguanylate cyclase</fullName>
        <ecNumber evidence="1">2.7.7.65</ecNumber>
    </recommendedName>
</protein>
<dbReference type="OrthoDB" id="9812260at2"/>
<dbReference type="InterPro" id="IPR011006">
    <property type="entry name" value="CheY-like_superfamily"/>
</dbReference>
<dbReference type="InterPro" id="IPR029787">
    <property type="entry name" value="Nucleotide_cyclase"/>
</dbReference>
<keyword evidence="7" id="KW-1185">Reference proteome</keyword>
<reference evidence="6 7" key="1">
    <citation type="submission" date="2018-05" db="EMBL/GenBank/DDBJ databases">
        <title>Genomic Encyclopedia of Type Strains, Phase IV (KMG-IV): sequencing the most valuable type-strain genomes for metagenomic binning, comparative biology and taxonomic classification.</title>
        <authorList>
            <person name="Goeker M."/>
        </authorList>
    </citation>
    <scope>NUCLEOTIDE SEQUENCE [LARGE SCALE GENOMIC DNA]</scope>
    <source>
        <strain evidence="6 7">DSM 16791</strain>
    </source>
</reference>
<evidence type="ECO:0000256" key="2">
    <source>
        <dbReference type="ARBA" id="ARBA00034247"/>
    </source>
</evidence>
<dbReference type="InterPro" id="IPR000160">
    <property type="entry name" value="GGDEF_dom"/>
</dbReference>
<dbReference type="Pfam" id="PF00990">
    <property type="entry name" value="GGDEF"/>
    <property type="match status" value="1"/>
</dbReference>
<dbReference type="Pfam" id="PF00072">
    <property type="entry name" value="Response_reg"/>
    <property type="match status" value="1"/>
</dbReference>
<feature type="domain" description="Response regulatory" evidence="4">
    <location>
        <begin position="147"/>
        <end position="263"/>
    </location>
</feature>
<dbReference type="PANTHER" id="PTHR45138:SF9">
    <property type="entry name" value="DIGUANYLATE CYCLASE DGCM-RELATED"/>
    <property type="match status" value="1"/>
</dbReference>
<dbReference type="Gene3D" id="3.30.70.270">
    <property type="match status" value="1"/>
</dbReference>
<evidence type="ECO:0000313" key="6">
    <source>
        <dbReference type="EMBL" id="PWW01711.1"/>
    </source>
</evidence>
<dbReference type="SMART" id="SM00267">
    <property type="entry name" value="GGDEF"/>
    <property type="match status" value="1"/>
</dbReference>
<dbReference type="GO" id="GO:1902201">
    <property type="term" value="P:negative regulation of bacterial-type flagellum-dependent cell motility"/>
    <property type="evidence" value="ECO:0007669"/>
    <property type="project" value="TreeGrafter"/>
</dbReference>
<dbReference type="InterPro" id="IPR001789">
    <property type="entry name" value="Sig_transdc_resp-reg_receiver"/>
</dbReference>
<evidence type="ECO:0000259" key="5">
    <source>
        <dbReference type="PROSITE" id="PS50887"/>
    </source>
</evidence>
<dbReference type="CDD" id="cd00156">
    <property type="entry name" value="REC"/>
    <property type="match status" value="1"/>
</dbReference>
<dbReference type="GO" id="GO:0000160">
    <property type="term" value="P:phosphorelay signal transduction system"/>
    <property type="evidence" value="ECO:0007669"/>
    <property type="project" value="InterPro"/>
</dbReference>
<dbReference type="SMART" id="SM00448">
    <property type="entry name" value="REC"/>
    <property type="match status" value="1"/>
</dbReference>
<comment type="catalytic activity">
    <reaction evidence="2">
        <text>2 GTP = 3',3'-c-di-GMP + 2 diphosphate</text>
        <dbReference type="Rhea" id="RHEA:24898"/>
        <dbReference type="ChEBI" id="CHEBI:33019"/>
        <dbReference type="ChEBI" id="CHEBI:37565"/>
        <dbReference type="ChEBI" id="CHEBI:58805"/>
        <dbReference type="EC" id="2.7.7.65"/>
    </reaction>
</comment>
<dbReference type="CDD" id="cd01949">
    <property type="entry name" value="GGDEF"/>
    <property type="match status" value="1"/>
</dbReference>
<dbReference type="EC" id="2.7.7.65" evidence="1"/>
<feature type="domain" description="GGDEF" evidence="5">
    <location>
        <begin position="303"/>
        <end position="435"/>
    </location>
</feature>
<dbReference type="InterPro" id="IPR050469">
    <property type="entry name" value="Diguanylate_Cyclase"/>
</dbReference>
<sequence>MSSVSTAQPTSQADQCASFETVFDNVAKPSVHVIGSRDFLLALTYILEPLNYRSSSIRRKRSPATAQTHTGPGIFIIDGSLQNALDLCQGLGEEVPKILVSPVNALAFRLECARAHVSTIISDPMDPAELVYWLEHFGGQMDDKPASVLLVDDDPLILAVYSELLRANGMNVAVLSEPLAIIETIDRAFFDIIIMDLRMPGTDGIEIAKIIRQHQNHLSIPIVFLSSEEDKSVQMRARRFGGDDFISKRSELNALVPLINLRVKRARVMRSLIERDGLTGLLNHRSFKERVGYEIARASRTGLPFCVAMIDVDHFKKVNDTWGHPVGDQVLTILARTLVRWVRNTDVVGRYGGEEFAVLLLDTSPEAVFQVLEKFRQHFSEILFDGQGEQFSLTVSIGIAGNAANSEAATLIAEADRALYLAKNTGRNQLVIAHDAGQKCSQFPWIGPVE</sequence>
<dbReference type="PROSITE" id="PS50887">
    <property type="entry name" value="GGDEF"/>
    <property type="match status" value="1"/>
</dbReference>
<dbReference type="SUPFAM" id="SSF52172">
    <property type="entry name" value="CheY-like"/>
    <property type="match status" value="1"/>
</dbReference>
<dbReference type="NCBIfam" id="TIGR00254">
    <property type="entry name" value="GGDEF"/>
    <property type="match status" value="1"/>
</dbReference>
<evidence type="ECO:0000259" key="4">
    <source>
        <dbReference type="PROSITE" id="PS50110"/>
    </source>
</evidence>
<dbReference type="GO" id="GO:0043709">
    <property type="term" value="P:cell adhesion involved in single-species biofilm formation"/>
    <property type="evidence" value="ECO:0007669"/>
    <property type="project" value="TreeGrafter"/>
</dbReference>